<evidence type="ECO:0000313" key="4">
    <source>
        <dbReference type="Proteomes" id="UP000318937"/>
    </source>
</evidence>
<dbReference type="OrthoDB" id="9803333at2"/>
<dbReference type="RefSeq" id="WP_142608344.1">
    <property type="nucleotide sequence ID" value="NZ_VDGG01000039.1"/>
</dbReference>
<reference evidence="3 4" key="1">
    <citation type="submission" date="2019-05" db="EMBL/GenBank/DDBJ databases">
        <title>Psychrobacillus vulpis sp. nov., a new species isolated from feces of a red fox that inhabits in The Tablas de Daimiel Natural Park, Albacete, Spain.</title>
        <authorList>
            <person name="Rodriguez M."/>
            <person name="Reina J.C."/>
            <person name="Bejar V."/>
            <person name="Llamas I."/>
        </authorList>
    </citation>
    <scope>NUCLEOTIDE SEQUENCE [LARGE SCALE GENOMIC DNA]</scope>
    <source>
        <strain evidence="3 4">NHI-2</strain>
    </source>
</reference>
<dbReference type="Pfam" id="PF13561">
    <property type="entry name" value="adh_short_C2"/>
    <property type="match status" value="1"/>
</dbReference>
<dbReference type="CDD" id="cd05233">
    <property type="entry name" value="SDR_c"/>
    <property type="match status" value="1"/>
</dbReference>
<comment type="similarity">
    <text evidence="1">Belongs to the short-chain dehydrogenases/reductases (SDR) family.</text>
</comment>
<dbReference type="SUPFAM" id="SSF51735">
    <property type="entry name" value="NAD(P)-binding Rossmann-fold domains"/>
    <property type="match status" value="1"/>
</dbReference>
<dbReference type="PANTHER" id="PTHR42879">
    <property type="entry name" value="3-OXOACYL-(ACYL-CARRIER-PROTEIN) REDUCTASE"/>
    <property type="match status" value="1"/>
</dbReference>
<dbReference type="FunFam" id="3.40.50.720:FF:000084">
    <property type="entry name" value="Short-chain dehydrogenase reductase"/>
    <property type="match status" value="1"/>
</dbReference>
<keyword evidence="4" id="KW-1185">Reference proteome</keyword>
<gene>
    <name evidence="3" type="ORF">FG383_15740</name>
</gene>
<dbReference type="PRINTS" id="PR00081">
    <property type="entry name" value="GDHRDH"/>
</dbReference>
<dbReference type="InterPro" id="IPR002347">
    <property type="entry name" value="SDR_fam"/>
</dbReference>
<dbReference type="Proteomes" id="UP000318937">
    <property type="component" value="Unassembled WGS sequence"/>
</dbReference>
<dbReference type="PANTHER" id="PTHR42879:SF2">
    <property type="entry name" value="3-OXOACYL-[ACYL-CARRIER-PROTEIN] REDUCTASE FABG"/>
    <property type="match status" value="1"/>
</dbReference>
<dbReference type="InterPro" id="IPR036291">
    <property type="entry name" value="NAD(P)-bd_dom_sf"/>
</dbReference>
<protein>
    <submittedName>
        <fullName evidence="3">SDR family oxidoreductase</fullName>
    </submittedName>
</protein>
<dbReference type="GO" id="GO:0016491">
    <property type="term" value="F:oxidoreductase activity"/>
    <property type="evidence" value="ECO:0007669"/>
    <property type="project" value="UniProtKB-KW"/>
</dbReference>
<comment type="caution">
    <text evidence="3">The sequence shown here is derived from an EMBL/GenBank/DDBJ whole genome shotgun (WGS) entry which is preliminary data.</text>
</comment>
<proteinExistence type="inferred from homology"/>
<accession>A0A544SWS3</accession>
<dbReference type="Gene3D" id="3.40.50.720">
    <property type="entry name" value="NAD(P)-binding Rossmann-like Domain"/>
    <property type="match status" value="1"/>
</dbReference>
<name>A0A544SWS3_9BACI</name>
<evidence type="ECO:0000256" key="1">
    <source>
        <dbReference type="ARBA" id="ARBA00006484"/>
    </source>
</evidence>
<organism evidence="3 4">
    <name type="scientific">Psychrobacillus soli</name>
    <dbReference type="NCBI Taxonomy" id="1543965"/>
    <lineage>
        <taxon>Bacteria</taxon>
        <taxon>Bacillati</taxon>
        <taxon>Bacillota</taxon>
        <taxon>Bacilli</taxon>
        <taxon>Bacillales</taxon>
        <taxon>Bacillaceae</taxon>
        <taxon>Psychrobacillus</taxon>
    </lineage>
</organism>
<dbReference type="PRINTS" id="PR00080">
    <property type="entry name" value="SDRFAMILY"/>
</dbReference>
<dbReference type="EMBL" id="VDGG01000039">
    <property type="protein sequence ID" value="TQR09648.1"/>
    <property type="molecule type" value="Genomic_DNA"/>
</dbReference>
<keyword evidence="2" id="KW-0560">Oxidoreductase</keyword>
<dbReference type="InterPro" id="IPR020904">
    <property type="entry name" value="Sc_DH/Rdtase_CS"/>
</dbReference>
<dbReference type="InterPro" id="IPR050259">
    <property type="entry name" value="SDR"/>
</dbReference>
<dbReference type="GO" id="GO:0008206">
    <property type="term" value="P:bile acid metabolic process"/>
    <property type="evidence" value="ECO:0007669"/>
    <property type="project" value="UniProtKB-ARBA"/>
</dbReference>
<dbReference type="AlphaFoldDB" id="A0A544SWS3"/>
<sequence length="252" mass="27319">MYTFEKKVVWITGSTTGIGKMTAIGFAERGADVIIHGFNDTENGEKLLKHLKELGSDALLVDGDVSLKKDVENIAKQIQDKYGKLDVLVNNVGASITSSTLEELEEDVWDKVIDVNLKSVYLVTKEALPLLKGEENTRIINISSAVERTGGTMKDLAYTAAKGGVSAITRALAKQLIDFNIQVNAVAPGLIDTPFHKTDAPLDSYDWIINRIPMKKAGQAEDIAGAVMFLASNHANYINGEIIEVSGGRRVS</sequence>
<evidence type="ECO:0000256" key="2">
    <source>
        <dbReference type="ARBA" id="ARBA00023002"/>
    </source>
</evidence>
<dbReference type="PROSITE" id="PS00061">
    <property type="entry name" value="ADH_SHORT"/>
    <property type="match status" value="1"/>
</dbReference>
<evidence type="ECO:0000313" key="3">
    <source>
        <dbReference type="EMBL" id="TQR09648.1"/>
    </source>
</evidence>